<dbReference type="Pfam" id="PF23283">
    <property type="entry name" value="D8C_UMOD"/>
    <property type="match status" value="1"/>
</dbReference>
<dbReference type="Ensembl" id="ENSACIT00000009547.1">
    <property type="protein sequence ID" value="ENSACIP00000009269.1"/>
    <property type="gene ID" value="ENSACIG00000007270.1"/>
</dbReference>
<proteinExistence type="predicted"/>
<evidence type="ECO:0000313" key="5">
    <source>
        <dbReference type="Ensembl" id="ENSACIP00000009269.1"/>
    </source>
</evidence>
<feature type="chain" id="PRO_5018593073" description="UMOD/GP2/OIT3-like D8C domain-containing protein" evidence="3">
    <location>
        <begin position="29"/>
        <end position="177"/>
    </location>
</feature>
<keyword evidence="6" id="KW-1185">Reference proteome</keyword>
<evidence type="ECO:0000256" key="2">
    <source>
        <dbReference type="ARBA" id="ARBA00023157"/>
    </source>
</evidence>
<accession>A0A3Q0RAU3</accession>
<dbReference type="Proteomes" id="UP000261340">
    <property type="component" value="Unplaced"/>
</dbReference>
<name>A0A3Q0RAU3_AMPCI</name>
<reference evidence="5" key="2">
    <citation type="submission" date="2025-09" db="UniProtKB">
        <authorList>
            <consortium name="Ensembl"/>
        </authorList>
    </citation>
    <scope>IDENTIFICATION</scope>
</reference>
<dbReference type="AlphaFoldDB" id="A0A3Q0RAU3"/>
<dbReference type="GeneTree" id="ENSGT00940000156038"/>
<evidence type="ECO:0000256" key="1">
    <source>
        <dbReference type="ARBA" id="ARBA00022729"/>
    </source>
</evidence>
<reference evidence="5" key="1">
    <citation type="submission" date="2025-08" db="UniProtKB">
        <authorList>
            <consortium name="Ensembl"/>
        </authorList>
    </citation>
    <scope>IDENTIFICATION</scope>
</reference>
<keyword evidence="1 3" id="KW-0732">Signal</keyword>
<evidence type="ECO:0000313" key="6">
    <source>
        <dbReference type="Proteomes" id="UP000261340"/>
    </source>
</evidence>
<dbReference type="OMA" id="ANTYNCK"/>
<evidence type="ECO:0000259" key="4">
    <source>
        <dbReference type="Pfam" id="PF23283"/>
    </source>
</evidence>
<feature type="signal peptide" evidence="3">
    <location>
        <begin position="1"/>
        <end position="28"/>
    </location>
</feature>
<dbReference type="STRING" id="61819.ENSACIP00000009269"/>
<protein>
    <recommendedName>
        <fullName evidence="4">UMOD/GP2/OIT3-like D8C domain-containing protein</fullName>
    </recommendedName>
</protein>
<evidence type="ECO:0000256" key="3">
    <source>
        <dbReference type="SAM" id="SignalP"/>
    </source>
</evidence>
<sequence length="177" mass="20130">MSPSPPAVLWAPLPSCLCCLGGTGISQSVDPCYNYTVLNDDWRSTDHINYWSGYCKDYSNFQGWHRLFLRNSNARIPERHIDSGRCGNYYPIWMTRPHPTLPGETVTRTVCANYYRNCVYSYTIQVKLCHGNYYVYQLANTYNCKSVYCAGIWERAGSLPGLLCQELSQGPVGDNLL</sequence>
<keyword evidence="2" id="KW-1015">Disulfide bond</keyword>
<organism evidence="5 6">
    <name type="scientific">Amphilophus citrinellus</name>
    <name type="common">Midas cichlid</name>
    <name type="synonym">Cichlasoma citrinellum</name>
    <dbReference type="NCBI Taxonomy" id="61819"/>
    <lineage>
        <taxon>Eukaryota</taxon>
        <taxon>Metazoa</taxon>
        <taxon>Chordata</taxon>
        <taxon>Craniata</taxon>
        <taxon>Vertebrata</taxon>
        <taxon>Euteleostomi</taxon>
        <taxon>Actinopterygii</taxon>
        <taxon>Neopterygii</taxon>
        <taxon>Teleostei</taxon>
        <taxon>Neoteleostei</taxon>
        <taxon>Acanthomorphata</taxon>
        <taxon>Ovalentaria</taxon>
        <taxon>Cichlomorphae</taxon>
        <taxon>Cichliformes</taxon>
        <taxon>Cichlidae</taxon>
        <taxon>New World cichlids</taxon>
        <taxon>Cichlasomatinae</taxon>
        <taxon>Heroini</taxon>
        <taxon>Amphilophus</taxon>
    </lineage>
</organism>
<dbReference type="InterPro" id="IPR057774">
    <property type="entry name" value="D8C_UMOD/GP2/OIT3-like"/>
</dbReference>
<feature type="domain" description="UMOD/GP2/OIT3-like D8C" evidence="4">
    <location>
        <begin position="66"/>
        <end position="150"/>
    </location>
</feature>